<keyword evidence="1" id="KW-0547">Nucleotide-binding</keyword>
<organism evidence="2 3">
    <name type="scientific">Toxocara canis</name>
    <name type="common">Canine roundworm</name>
    <dbReference type="NCBI Taxonomy" id="6265"/>
    <lineage>
        <taxon>Eukaryota</taxon>
        <taxon>Metazoa</taxon>
        <taxon>Ecdysozoa</taxon>
        <taxon>Nematoda</taxon>
        <taxon>Chromadorea</taxon>
        <taxon>Rhabditida</taxon>
        <taxon>Spirurina</taxon>
        <taxon>Ascaridomorpha</taxon>
        <taxon>Ascaridoidea</taxon>
        <taxon>Toxocaridae</taxon>
        <taxon>Toxocara</taxon>
    </lineage>
</organism>
<reference evidence="2 3" key="1">
    <citation type="submission" date="2014-11" db="EMBL/GenBank/DDBJ databases">
        <title>Genetic blueprint of the zoonotic pathogen Toxocara canis.</title>
        <authorList>
            <person name="Zhu X.-Q."/>
            <person name="Korhonen P.K."/>
            <person name="Cai H."/>
            <person name="Young N.D."/>
            <person name="Nejsum P."/>
            <person name="von Samson-Himmelstjerna G."/>
            <person name="Boag P.R."/>
            <person name="Tan P."/>
            <person name="Li Q."/>
            <person name="Min J."/>
            <person name="Yang Y."/>
            <person name="Wang X."/>
            <person name="Fang X."/>
            <person name="Hall R.S."/>
            <person name="Hofmann A."/>
            <person name="Sternberg P.W."/>
            <person name="Jex A.R."/>
            <person name="Gasser R.B."/>
        </authorList>
    </citation>
    <scope>NUCLEOTIDE SEQUENCE [LARGE SCALE GENOMIC DNA]</scope>
    <source>
        <strain evidence="2">PN_DK_2014</strain>
    </source>
</reference>
<comment type="caution">
    <text evidence="2">The sequence shown here is derived from an EMBL/GenBank/DDBJ whole genome shotgun (WGS) entry which is preliminary data.</text>
</comment>
<dbReference type="InterPro" id="IPR009286">
    <property type="entry name" value="Ins_P5_2-kin"/>
</dbReference>
<comment type="catalytic activity">
    <reaction evidence="1">
        <text>1D-myo-inositol 1,3,4,5,6-pentakisphosphate + ATP = 1D-myo-inositol hexakisphosphate + ADP + H(+)</text>
        <dbReference type="Rhea" id="RHEA:20313"/>
        <dbReference type="ChEBI" id="CHEBI:15378"/>
        <dbReference type="ChEBI" id="CHEBI:30616"/>
        <dbReference type="ChEBI" id="CHEBI:57733"/>
        <dbReference type="ChEBI" id="CHEBI:58130"/>
        <dbReference type="ChEBI" id="CHEBI:456216"/>
        <dbReference type="EC" id="2.7.1.158"/>
    </reaction>
</comment>
<dbReference type="STRING" id="6265.A0A0B2W2Y1"/>
<evidence type="ECO:0000256" key="1">
    <source>
        <dbReference type="RuleBase" id="RU364126"/>
    </source>
</evidence>
<accession>A0A0B2W2Y1</accession>
<keyword evidence="1" id="KW-0808">Transferase</keyword>
<keyword evidence="1" id="KW-0067">ATP-binding</keyword>
<dbReference type="Proteomes" id="UP000031036">
    <property type="component" value="Unassembled WGS sequence"/>
</dbReference>
<protein>
    <recommendedName>
        <fullName evidence="1">Inositol-pentakisphosphate 2-kinase</fullName>
        <ecNumber evidence="1">2.7.1.158</ecNumber>
    </recommendedName>
</protein>
<comment type="function">
    <text evidence="1">Phosphorylates Ins(1,3,4,5,6)P5 at position 2 to form Ins(1,2,3,4,5,6)P6 (InsP6 or phytate).</text>
</comment>
<dbReference type="EC" id="2.7.1.158" evidence="1"/>
<proteinExistence type="predicted"/>
<dbReference type="GO" id="GO:0005524">
    <property type="term" value="F:ATP binding"/>
    <property type="evidence" value="ECO:0007669"/>
    <property type="project" value="UniProtKB-KW"/>
</dbReference>
<dbReference type="AlphaFoldDB" id="A0A0B2W2Y1"/>
<dbReference type="EMBL" id="JPKZ01000317">
    <property type="protein sequence ID" value="KHN87962.1"/>
    <property type="molecule type" value="Genomic_DNA"/>
</dbReference>
<evidence type="ECO:0000313" key="3">
    <source>
        <dbReference type="Proteomes" id="UP000031036"/>
    </source>
</evidence>
<dbReference type="GO" id="GO:0035299">
    <property type="term" value="F:inositol-1,3,4,5,6-pentakisphosphate 2-kinase activity"/>
    <property type="evidence" value="ECO:0007669"/>
    <property type="project" value="UniProtKB-EC"/>
</dbReference>
<keyword evidence="3" id="KW-1185">Reference proteome</keyword>
<dbReference type="OrthoDB" id="5858346at2759"/>
<gene>
    <name evidence="2" type="ORF">Tcan_13243</name>
</gene>
<sequence length="151" mass="17330">MLMDEFVETTSPLVELHEFRSYCFRGEGRANFVVSAKCEKSGLRIVWRLAKHRKSGTVTVKPKCHVVIAYLEKLIVPVLGRQYLIKPKVVQIDVDSLHHLAKCSSLVRVFRADKFDVFDSPFTTLGSTYGEDKTVAMRMRFELTRGNPMDY</sequence>
<comment type="domain">
    <text evidence="1">The EXKPK motif is conserved in inositol-pentakisphosphate 2-kinases of both family 1 and 2.</text>
</comment>
<dbReference type="Pfam" id="PF06090">
    <property type="entry name" value="Ins_P5_2-kin"/>
    <property type="match status" value="1"/>
</dbReference>
<evidence type="ECO:0000313" key="2">
    <source>
        <dbReference type="EMBL" id="KHN87962.1"/>
    </source>
</evidence>
<name>A0A0B2W2Y1_TOXCA</name>
<keyword evidence="1" id="KW-0418">Kinase</keyword>